<dbReference type="InterPro" id="IPR047684">
    <property type="entry name" value="Por_som-like"/>
</dbReference>
<dbReference type="EMBL" id="JNAO01000013">
    <property type="protein sequence ID" value="KGG00390.1"/>
    <property type="molecule type" value="Genomic_DNA"/>
</dbReference>
<evidence type="ECO:0000256" key="1">
    <source>
        <dbReference type="SAM" id="SignalP"/>
    </source>
</evidence>
<evidence type="ECO:0000313" key="2">
    <source>
        <dbReference type="EMBL" id="KGG00390.1"/>
    </source>
</evidence>
<dbReference type="NCBIfam" id="NF033921">
    <property type="entry name" value="por_somb"/>
    <property type="match status" value="1"/>
</dbReference>
<sequence length="444" mass="47663">MKLFQQMLVAGATLGLLAPVAAQASDVINLEEMNSYARSNSKKSSRLDSKTFINEVSEEVANLNGRVDALEVRQNVYEAGSFSDSTVLDGKAVMAIGAIDGGDALGSNHHEKVSTAYVYQMNLNTSFTGDDNLYVRLKSGDGWDGAFDNKPGTYHIEAKDTSDAFNVDKLWYTFPIGDKITATIGPKIENYYMLAATPSVYKPGALKAFKLGGHASAFGASTSTGGGLKYEADNGFASSITFNSKKAATTGGLFSDQDQNKVNTQVAYTGDNYHVSATYSMQNGWDSWKYYSTKTLGTNAGTVGWGSASTLATVQADAVALRGWWRPENSGSATPSISVGYDTITFSNRSDNITEGNGYFVGLNWSDMIQPDDKIGIALGQPMKATKVSSGTLSEIDPFMWEAYYSFRPNDSIEVTPAVFGGTDVYADTGDDLFGAVLTTTFKF</sequence>
<organism evidence="2 3">
    <name type="scientific">Prochlorococcus marinus str. MIT 9314</name>
    <dbReference type="NCBI Taxonomy" id="167548"/>
    <lineage>
        <taxon>Bacteria</taxon>
        <taxon>Bacillati</taxon>
        <taxon>Cyanobacteriota</taxon>
        <taxon>Cyanophyceae</taxon>
        <taxon>Synechococcales</taxon>
        <taxon>Prochlorococcaceae</taxon>
        <taxon>Prochlorococcus</taxon>
    </lineage>
</organism>
<gene>
    <name evidence="2" type="ORF">EU98_1922</name>
</gene>
<dbReference type="InterPro" id="IPR051465">
    <property type="entry name" value="Cell_Envelope_Struct_Comp"/>
</dbReference>
<proteinExistence type="predicted"/>
<dbReference type="PANTHER" id="PTHR43308">
    <property type="entry name" value="OUTER MEMBRANE PROTEIN ALPHA-RELATED"/>
    <property type="match status" value="1"/>
</dbReference>
<feature type="signal peptide" evidence="1">
    <location>
        <begin position="1"/>
        <end position="24"/>
    </location>
</feature>
<dbReference type="eggNOG" id="COG3827">
    <property type="taxonomic scope" value="Bacteria"/>
</dbReference>
<accession>A0A0A2AIP1</accession>
<evidence type="ECO:0000313" key="3">
    <source>
        <dbReference type="Proteomes" id="UP000030533"/>
    </source>
</evidence>
<dbReference type="Proteomes" id="UP000030533">
    <property type="component" value="Unassembled WGS sequence"/>
</dbReference>
<protein>
    <submittedName>
        <fullName evidence="2">Putative porin</fullName>
    </submittedName>
</protein>
<comment type="caution">
    <text evidence="2">The sequence shown here is derived from an EMBL/GenBank/DDBJ whole genome shotgun (WGS) entry which is preliminary data.</text>
</comment>
<feature type="chain" id="PRO_5040940811" evidence="1">
    <location>
        <begin position="25"/>
        <end position="444"/>
    </location>
</feature>
<reference evidence="3" key="1">
    <citation type="journal article" date="2014" name="Sci. Data">
        <title>Genomes of diverse isolates of the marine cyanobacterium Prochlorococcus.</title>
        <authorList>
            <person name="Biller S."/>
            <person name="Berube P."/>
            <person name="Thompson J."/>
            <person name="Kelly L."/>
            <person name="Roggensack S."/>
            <person name="Awad L."/>
            <person name="Roache-Johnson K."/>
            <person name="Ding H."/>
            <person name="Giovannoni S.J."/>
            <person name="Moore L.R."/>
            <person name="Chisholm S.W."/>
        </authorList>
    </citation>
    <scope>NUCLEOTIDE SEQUENCE [LARGE SCALE GENOMIC DNA]</scope>
    <source>
        <strain evidence="3">MIT 9314</strain>
    </source>
</reference>
<name>A0A0A2AIP1_PROMR</name>
<dbReference type="STRING" id="167548.EU98_1922"/>
<dbReference type="AlphaFoldDB" id="A0A0A2AIP1"/>
<dbReference type="RefSeq" id="WP_032516529.1">
    <property type="nucleotide sequence ID" value="NZ_JNAO01000013.1"/>
</dbReference>
<dbReference type="PANTHER" id="PTHR43308:SF1">
    <property type="entry name" value="OUTER MEMBRANE PROTEIN ALPHA"/>
    <property type="match status" value="1"/>
</dbReference>
<keyword evidence="1" id="KW-0732">Signal</keyword>